<dbReference type="GO" id="GO:0046872">
    <property type="term" value="F:metal ion binding"/>
    <property type="evidence" value="ECO:0007669"/>
    <property type="project" value="UniProtKB-KW"/>
</dbReference>
<evidence type="ECO:0000256" key="7">
    <source>
        <dbReference type="RuleBase" id="RU364112"/>
    </source>
</evidence>
<dbReference type="PANTHER" id="PTHR47870">
    <property type="entry name" value="CYTOCHROME C-TYPE BIOGENESIS PROTEIN CCMH"/>
    <property type="match status" value="1"/>
</dbReference>
<keyword evidence="7" id="KW-0472">Membrane</keyword>
<feature type="chain" id="PRO_5017098932" description="Cytochrome c-type biogenesis protein" evidence="7">
    <location>
        <begin position="21"/>
        <end position="162"/>
    </location>
</feature>
<evidence type="ECO:0000256" key="4">
    <source>
        <dbReference type="ARBA" id="ARBA00022729"/>
    </source>
</evidence>
<keyword evidence="3 7" id="KW-0479">Metal-binding</keyword>
<dbReference type="PANTHER" id="PTHR47870:SF1">
    <property type="entry name" value="CYTOCHROME C-TYPE BIOGENESIS PROTEIN CCMH"/>
    <property type="match status" value="1"/>
</dbReference>
<evidence type="ECO:0000259" key="8">
    <source>
        <dbReference type="Pfam" id="PF03918"/>
    </source>
</evidence>
<dbReference type="GO" id="GO:0005886">
    <property type="term" value="C:plasma membrane"/>
    <property type="evidence" value="ECO:0007669"/>
    <property type="project" value="TreeGrafter"/>
</dbReference>
<feature type="transmembrane region" description="Helical" evidence="7">
    <location>
        <begin position="104"/>
        <end position="126"/>
    </location>
</feature>
<dbReference type="RefSeq" id="WP_090229492.1">
    <property type="nucleotide sequence ID" value="NZ_FNNU01000004.1"/>
</dbReference>
<dbReference type="Pfam" id="PF03918">
    <property type="entry name" value="CcmH"/>
    <property type="match status" value="1"/>
</dbReference>
<dbReference type="OrthoDB" id="9804975at2"/>
<evidence type="ECO:0000256" key="5">
    <source>
        <dbReference type="ARBA" id="ARBA00022748"/>
    </source>
</evidence>
<dbReference type="GO" id="GO:0017004">
    <property type="term" value="P:cytochrome complex assembly"/>
    <property type="evidence" value="ECO:0007669"/>
    <property type="project" value="UniProtKB-KW"/>
</dbReference>
<dbReference type="InterPro" id="IPR051263">
    <property type="entry name" value="C-type_cytochrome_biogenesis"/>
</dbReference>
<dbReference type="CDD" id="cd16378">
    <property type="entry name" value="CcmH_N"/>
    <property type="match status" value="1"/>
</dbReference>
<sequence>MKRASFIGLAGLLLAGFVHAAIDTYEFADESQRERFGLLTKELRCPKCQNQDIADSNSPIAADLRKQIHEQLQQGKSDADIVDYMVARYGDFVRYKPPLEGRTALLWFGPAALLLGGLLTITVIVVRRRRVDARPQDALLSADEQARLSALMTKDPLDKNAP</sequence>
<comment type="function">
    <text evidence="7">Possible subunit of a heme lyase.</text>
</comment>
<evidence type="ECO:0000256" key="6">
    <source>
        <dbReference type="ARBA" id="ARBA00023004"/>
    </source>
</evidence>
<evidence type="ECO:0000256" key="3">
    <source>
        <dbReference type="ARBA" id="ARBA00022723"/>
    </source>
</evidence>
<keyword evidence="5" id="KW-0201">Cytochrome c-type biogenesis</keyword>
<dbReference type="Proteomes" id="UP000243778">
    <property type="component" value="Unassembled WGS sequence"/>
</dbReference>
<dbReference type="FunFam" id="1.10.8.640:FF:000001">
    <property type="entry name" value="Cytochrome c-type biogenesis protein"/>
    <property type="match status" value="1"/>
</dbReference>
<keyword evidence="4 7" id="KW-0732">Signal</keyword>
<dbReference type="InterPro" id="IPR005616">
    <property type="entry name" value="CcmH/CycL/Ccl2/NrfF_N"/>
</dbReference>
<keyword evidence="7" id="KW-0812">Transmembrane</keyword>
<dbReference type="InterPro" id="IPR038297">
    <property type="entry name" value="CcmH/CycL/NrfF/Ccl2_sf"/>
</dbReference>
<proteinExistence type="inferred from homology"/>
<keyword evidence="7" id="KW-1133">Transmembrane helix</keyword>
<dbReference type="Gene3D" id="1.10.8.640">
    <property type="entry name" value="Cytochrome C biogenesis protein"/>
    <property type="match status" value="1"/>
</dbReference>
<reference evidence="10" key="1">
    <citation type="submission" date="2016-10" db="EMBL/GenBank/DDBJ databases">
        <authorList>
            <person name="Varghese N."/>
            <person name="Submissions S."/>
        </authorList>
    </citation>
    <scope>NUCLEOTIDE SEQUENCE [LARGE SCALE GENOMIC DNA]</scope>
    <source>
        <strain evidence="10">NRRL B-59562</strain>
    </source>
</reference>
<evidence type="ECO:0000256" key="2">
    <source>
        <dbReference type="ARBA" id="ARBA00022617"/>
    </source>
</evidence>
<feature type="signal peptide" evidence="7">
    <location>
        <begin position="1"/>
        <end position="20"/>
    </location>
</feature>
<dbReference type="STRING" id="1007099.SAMN05216287_2882"/>
<keyword evidence="10" id="KW-1185">Reference proteome</keyword>
<organism evidence="9 10">
    <name type="scientific">Pseudomonas kuykendallii</name>
    <dbReference type="NCBI Taxonomy" id="1007099"/>
    <lineage>
        <taxon>Bacteria</taxon>
        <taxon>Pseudomonadati</taxon>
        <taxon>Pseudomonadota</taxon>
        <taxon>Gammaproteobacteria</taxon>
        <taxon>Pseudomonadales</taxon>
        <taxon>Pseudomonadaceae</taxon>
        <taxon>Pseudomonas</taxon>
    </lineage>
</organism>
<evidence type="ECO:0000313" key="10">
    <source>
        <dbReference type="Proteomes" id="UP000243778"/>
    </source>
</evidence>
<keyword evidence="2 7" id="KW-0349">Heme</keyword>
<accession>A0A1H3BKW6</accession>
<name>A0A1H3BKW6_9PSED</name>
<evidence type="ECO:0000313" key="9">
    <source>
        <dbReference type="EMBL" id="SDX42546.1"/>
    </source>
</evidence>
<comment type="similarity">
    <text evidence="1 7">Belongs to the CcmH/CycL/Ccl2/NrfF family.</text>
</comment>
<gene>
    <name evidence="9" type="ORF">SAMN05216287_2882</name>
</gene>
<dbReference type="AlphaFoldDB" id="A0A1H3BKW6"/>
<protein>
    <recommendedName>
        <fullName evidence="7">Cytochrome c-type biogenesis protein</fullName>
    </recommendedName>
</protein>
<evidence type="ECO:0000256" key="1">
    <source>
        <dbReference type="ARBA" id="ARBA00010342"/>
    </source>
</evidence>
<keyword evidence="6 7" id="KW-0408">Iron</keyword>
<dbReference type="EMBL" id="FNNU01000004">
    <property type="protein sequence ID" value="SDX42546.1"/>
    <property type="molecule type" value="Genomic_DNA"/>
</dbReference>
<feature type="domain" description="CcmH/CycL/Ccl2/NrfF N-terminal" evidence="8">
    <location>
        <begin position="10"/>
        <end position="152"/>
    </location>
</feature>